<dbReference type="PROSITE" id="PS00028">
    <property type="entry name" value="ZINC_FINGER_C2H2_1"/>
    <property type="match status" value="5"/>
</dbReference>
<evidence type="ECO:0000256" key="1">
    <source>
        <dbReference type="ARBA" id="ARBA00004123"/>
    </source>
</evidence>
<evidence type="ECO:0000256" key="2">
    <source>
        <dbReference type="ARBA" id="ARBA00022723"/>
    </source>
</evidence>
<dbReference type="GO" id="GO:0008270">
    <property type="term" value="F:zinc ion binding"/>
    <property type="evidence" value="ECO:0007669"/>
    <property type="project" value="UniProtKB-KW"/>
</dbReference>
<dbReference type="SUPFAM" id="SSF57667">
    <property type="entry name" value="beta-beta-alpha zinc fingers"/>
    <property type="match status" value="1"/>
</dbReference>
<dbReference type="RefSeq" id="XP_023180045.1">
    <property type="nucleotide sequence ID" value="XM_023324277.2"/>
</dbReference>
<evidence type="ECO:0000256" key="4">
    <source>
        <dbReference type="ARBA" id="ARBA00022771"/>
    </source>
</evidence>
<feature type="compositionally biased region" description="Low complexity" evidence="8">
    <location>
        <begin position="152"/>
        <end position="166"/>
    </location>
</feature>
<comment type="subcellular location">
    <subcellularLocation>
        <location evidence="1">Nucleus</location>
    </subcellularLocation>
</comment>
<feature type="compositionally biased region" description="Acidic residues" evidence="8">
    <location>
        <begin position="219"/>
        <end position="231"/>
    </location>
</feature>
<feature type="domain" description="C2H2-type" evidence="9">
    <location>
        <begin position="279"/>
        <end position="301"/>
    </location>
</feature>
<feature type="domain" description="C2H2-type" evidence="9">
    <location>
        <begin position="248"/>
        <end position="276"/>
    </location>
</feature>
<reference evidence="11" key="1">
    <citation type="submission" date="2025-08" db="UniProtKB">
        <authorList>
            <consortium name="RefSeq"/>
        </authorList>
    </citation>
    <scope>IDENTIFICATION</scope>
    <source>
        <strain evidence="11">15085-1641.00</strain>
        <tissue evidence="11">Whole body</tissue>
    </source>
</reference>
<evidence type="ECO:0000256" key="8">
    <source>
        <dbReference type="SAM" id="MobiDB-lite"/>
    </source>
</evidence>
<proteinExistence type="predicted"/>
<dbReference type="AlphaFoldDB" id="A0A6J1MSR3"/>
<evidence type="ECO:0000256" key="6">
    <source>
        <dbReference type="ARBA" id="ARBA00023242"/>
    </source>
</evidence>
<feature type="region of interest" description="Disordered" evidence="8">
    <location>
        <begin position="635"/>
        <end position="654"/>
    </location>
</feature>
<evidence type="ECO:0000256" key="3">
    <source>
        <dbReference type="ARBA" id="ARBA00022737"/>
    </source>
</evidence>
<dbReference type="PANTHER" id="PTHR24406">
    <property type="entry name" value="TRANSCRIPTIONAL REPRESSOR CTCFL-RELATED"/>
    <property type="match status" value="1"/>
</dbReference>
<dbReference type="SMART" id="SM00355">
    <property type="entry name" value="ZnF_C2H2"/>
    <property type="match status" value="7"/>
</dbReference>
<evidence type="ECO:0000259" key="9">
    <source>
        <dbReference type="PROSITE" id="PS50157"/>
    </source>
</evidence>
<sequence length="829" mass="91600">MSGNVKKELILCDYCQIGKDSNQIYTTRKQFAGCKIVDILQNVTQRIIPVTTPIKLCSLCASTLHATTGAIARAIEMVSKLLPASKKQVQIETVLIPDEEADDEPTKSKSIRLSTVDVQSPKVPAKQTEVATPNKSIKKIIKEANSTPTGVQQSPKKLPAKAKQPQTSTPIAVPPSTPKKQQDVEMSLQNAVKVTAAKEAPKKNNEFNQLFGSHTDTVSDSEDEDEDEEDGTAIGNEKAEAKNIAMGFECKLCDFKSTYPNPMKKHLKELHGQKRPRIYNCLKCTKCFGVLKSLKGHLLTHGITEQSDEKQTVADPQLAVLTALKPKQKPIVNSEDTVDLTNTNSPILKPAGVQGQPDQQSTKFQCEMCQLDLNTVKSLQDHLKTVHNIERPKAFKCDACESHFMYKTTMDRHYRVKHMADDGTETAKKQAAPVKIKLRRKTIAVESNVIAKEINMEDSTTQTSFPIKITARRKTITSEVNKANESPIKISKQSPIKNPKQVSANGEKVITEAIDGAIEGVIDELMEDLPTPNQSKPKVVKFGDSATVADTPKKLKKPTQVLKESFESLLESPSKNKSKSKGEQILVTPTKQSSKAIDELELISPIQNDKSQNNIDLQESLISKKSKAKNEIDTLDSSQTIENGTPSKKIKTQKDTLNLSQTISINGSAKKSSKRKLREEETSQVDADDEAEVSIASKSLKKSKADKLKQADIDTIELLDEINPNVKPHKRTKLDSMELSESELSCSVCSKVVGSRKRLDAHILKKHTIKLTCPNCKVVYTDNLEYVKHFSFCNAVDGLPCGIKNCEKVFAAANFLCSHLNKKHKSTQF</sequence>
<feature type="domain" description="C2H2-type" evidence="9">
    <location>
        <begin position="395"/>
        <end position="423"/>
    </location>
</feature>
<evidence type="ECO:0000256" key="5">
    <source>
        <dbReference type="ARBA" id="ARBA00022833"/>
    </source>
</evidence>
<dbReference type="GeneID" id="111605625"/>
<keyword evidence="10" id="KW-1185">Reference proteome</keyword>
<dbReference type="GO" id="GO:0005634">
    <property type="term" value="C:nucleus"/>
    <property type="evidence" value="ECO:0007669"/>
    <property type="project" value="UniProtKB-SubCell"/>
</dbReference>
<dbReference type="Gene3D" id="3.30.160.60">
    <property type="entry name" value="Classic Zinc Finger"/>
    <property type="match status" value="2"/>
</dbReference>
<organism evidence="10 11">
    <name type="scientific">Drosophila hydei</name>
    <name type="common">Fruit fly</name>
    <dbReference type="NCBI Taxonomy" id="7224"/>
    <lineage>
        <taxon>Eukaryota</taxon>
        <taxon>Metazoa</taxon>
        <taxon>Ecdysozoa</taxon>
        <taxon>Arthropoda</taxon>
        <taxon>Hexapoda</taxon>
        <taxon>Insecta</taxon>
        <taxon>Pterygota</taxon>
        <taxon>Neoptera</taxon>
        <taxon>Endopterygota</taxon>
        <taxon>Diptera</taxon>
        <taxon>Brachycera</taxon>
        <taxon>Muscomorpha</taxon>
        <taxon>Ephydroidea</taxon>
        <taxon>Drosophilidae</taxon>
        <taxon>Drosophila</taxon>
    </lineage>
</organism>
<dbReference type="InterPro" id="IPR050888">
    <property type="entry name" value="ZnF_C2H2-type_TF"/>
</dbReference>
<gene>
    <name evidence="11" type="primary">LOC111605625</name>
</gene>
<feature type="region of interest" description="Disordered" evidence="8">
    <location>
        <begin position="571"/>
        <end position="591"/>
    </location>
</feature>
<evidence type="ECO:0000313" key="10">
    <source>
        <dbReference type="Proteomes" id="UP000504633"/>
    </source>
</evidence>
<keyword evidence="2" id="KW-0479">Metal-binding</keyword>
<keyword evidence="3" id="KW-0677">Repeat</keyword>
<dbReference type="PROSITE" id="PS50157">
    <property type="entry name" value="ZINC_FINGER_C2H2_2"/>
    <property type="match status" value="4"/>
</dbReference>
<feature type="compositionally biased region" description="Polar residues" evidence="8">
    <location>
        <begin position="635"/>
        <end position="646"/>
    </location>
</feature>
<dbReference type="OMA" id="HGQQRPR"/>
<keyword evidence="5" id="KW-0862">Zinc</keyword>
<feature type="compositionally biased region" description="Polar residues" evidence="8">
    <location>
        <begin position="206"/>
        <end position="218"/>
    </location>
</feature>
<dbReference type="InterPro" id="IPR036236">
    <property type="entry name" value="Znf_C2H2_sf"/>
</dbReference>
<evidence type="ECO:0000313" key="11">
    <source>
        <dbReference type="RefSeq" id="XP_023180045.1"/>
    </source>
</evidence>
<dbReference type="Proteomes" id="UP000504633">
    <property type="component" value="Unplaced"/>
</dbReference>
<accession>A0A6J1MSR3</accession>
<protein>
    <submittedName>
        <fullName evidence="11">Zinc finger protein CG2199 isoform X1</fullName>
    </submittedName>
</protein>
<keyword evidence="6" id="KW-0539">Nucleus</keyword>
<evidence type="ECO:0000256" key="7">
    <source>
        <dbReference type="PROSITE-ProRule" id="PRU00042"/>
    </source>
</evidence>
<dbReference type="KEGG" id="dhe:111605625"/>
<feature type="region of interest" description="Disordered" evidence="8">
    <location>
        <begin position="201"/>
        <end position="234"/>
    </location>
</feature>
<dbReference type="OrthoDB" id="6077919at2759"/>
<dbReference type="InterPro" id="IPR013087">
    <property type="entry name" value="Znf_C2H2_type"/>
</dbReference>
<feature type="region of interest" description="Disordered" evidence="8">
    <location>
        <begin position="667"/>
        <end position="690"/>
    </location>
</feature>
<feature type="domain" description="C2H2-type" evidence="9">
    <location>
        <begin position="364"/>
        <end position="392"/>
    </location>
</feature>
<name>A0A6J1MSR3_DROHY</name>
<feature type="region of interest" description="Disordered" evidence="8">
    <location>
        <begin position="144"/>
        <end position="182"/>
    </location>
</feature>
<keyword evidence="4 7" id="KW-0863">Zinc-finger</keyword>